<keyword evidence="4" id="KW-1185">Reference proteome</keyword>
<dbReference type="Gene3D" id="3.40.50.720">
    <property type="entry name" value="NAD(P)-binding Rossmann-like Domain"/>
    <property type="match status" value="1"/>
</dbReference>
<dbReference type="PANTHER" id="PTHR43205:SF7">
    <property type="entry name" value="PROSTAGLANDIN REDUCTASE 1"/>
    <property type="match status" value="1"/>
</dbReference>
<dbReference type="SUPFAM" id="SSF51735">
    <property type="entry name" value="NAD(P)-binding Rossmann-fold domains"/>
    <property type="match status" value="1"/>
</dbReference>
<dbReference type="Proteomes" id="UP000244940">
    <property type="component" value="Unassembled WGS sequence"/>
</dbReference>
<name>A0A2U2CHX1_9RHOB</name>
<dbReference type="InterPro" id="IPR013149">
    <property type="entry name" value="ADH-like_C"/>
</dbReference>
<dbReference type="RefSeq" id="WP_109531279.1">
    <property type="nucleotide sequence ID" value="NZ_QEYD01000001.1"/>
</dbReference>
<feature type="domain" description="Enoyl reductase (ER)" evidence="2">
    <location>
        <begin position="26"/>
        <end position="336"/>
    </location>
</feature>
<dbReference type="SUPFAM" id="SSF50129">
    <property type="entry name" value="GroES-like"/>
    <property type="match status" value="1"/>
</dbReference>
<comment type="caution">
    <text evidence="3">The sequence shown here is derived from an EMBL/GenBank/DDBJ whole genome shotgun (WGS) entry which is preliminary data.</text>
</comment>
<keyword evidence="1" id="KW-0560">Oxidoreductase</keyword>
<dbReference type="InterPro" id="IPR036291">
    <property type="entry name" value="NAD(P)-bd_dom_sf"/>
</dbReference>
<dbReference type="PANTHER" id="PTHR43205">
    <property type="entry name" value="PROSTAGLANDIN REDUCTASE"/>
    <property type="match status" value="1"/>
</dbReference>
<dbReference type="Pfam" id="PF00107">
    <property type="entry name" value="ADH_zinc_N"/>
    <property type="match status" value="1"/>
</dbReference>
<evidence type="ECO:0000313" key="4">
    <source>
        <dbReference type="Proteomes" id="UP000244940"/>
    </source>
</evidence>
<gene>
    <name evidence="3" type="ORF">C4N9_00160</name>
</gene>
<evidence type="ECO:0000313" key="3">
    <source>
        <dbReference type="EMBL" id="PWE31478.1"/>
    </source>
</evidence>
<dbReference type="InterPro" id="IPR011032">
    <property type="entry name" value="GroES-like_sf"/>
</dbReference>
<dbReference type="SMART" id="SM00829">
    <property type="entry name" value="PKS_ER"/>
    <property type="match status" value="1"/>
</dbReference>
<dbReference type="GO" id="GO:0016628">
    <property type="term" value="F:oxidoreductase activity, acting on the CH-CH group of donors, NAD or NADP as acceptor"/>
    <property type="evidence" value="ECO:0007669"/>
    <property type="project" value="InterPro"/>
</dbReference>
<protein>
    <submittedName>
        <fullName evidence="3">NADP-dependent oxidoreductase</fullName>
    </submittedName>
</protein>
<accession>A0A2U2CHX1</accession>
<sequence>MTGHWPGGADQPPHTRAVRLIRPPAGLIRAEDLAVTEVPVRPPGPGDAIVRVEHISLDPYLALRMAAMEFDADPDPKPVIGRVVGRVVSSRDPALAPGARVLGFAEWRELVTGPAAALSRLPKEPADGAAFLGALGHSGVTAWLGMVRIGQVQPGETVLVSGAAGAVGSIAGQIARDRGARVIGIAGGAAKARWLREVAGFDAVLDYQSGDLTAQLAQAAPEGLDLMFENVGAATLDPALGAMKRFGRVVLCGLKQHYQDNEPVALVNFRQLLARAVRILPFSIYDQDDAEPLAALRDMAARGCLQWHITRHHGFETLPAAFVAMLAGAGFGKHVLSLEMADM</sequence>
<dbReference type="FunFam" id="3.40.50.720:FF:000121">
    <property type="entry name" value="Prostaglandin reductase 2"/>
    <property type="match status" value="1"/>
</dbReference>
<dbReference type="InterPro" id="IPR045010">
    <property type="entry name" value="MDR_fam"/>
</dbReference>
<dbReference type="Gene3D" id="3.90.180.10">
    <property type="entry name" value="Medium-chain alcohol dehydrogenases, catalytic domain"/>
    <property type="match status" value="1"/>
</dbReference>
<evidence type="ECO:0000256" key="1">
    <source>
        <dbReference type="ARBA" id="ARBA00023002"/>
    </source>
</evidence>
<reference evidence="3 4" key="1">
    <citation type="submission" date="2018-05" db="EMBL/GenBank/DDBJ databases">
        <title>Pararhodobacter marina sp. nov., isolated from deep-sea water of the Indian Ocean.</title>
        <authorList>
            <person name="Lai Q.Sr."/>
            <person name="Liu X."/>
            <person name="Shao Z."/>
        </authorList>
    </citation>
    <scope>NUCLEOTIDE SEQUENCE [LARGE SCALE GENOMIC DNA]</scope>
    <source>
        <strain evidence="3 4">CIC4N-9</strain>
    </source>
</reference>
<dbReference type="Pfam" id="PF16884">
    <property type="entry name" value="ADH_N_2"/>
    <property type="match status" value="1"/>
</dbReference>
<organism evidence="3 4">
    <name type="scientific">Pararhodobacter marinus</name>
    <dbReference type="NCBI Taxonomy" id="2184063"/>
    <lineage>
        <taxon>Bacteria</taxon>
        <taxon>Pseudomonadati</taxon>
        <taxon>Pseudomonadota</taxon>
        <taxon>Alphaproteobacteria</taxon>
        <taxon>Rhodobacterales</taxon>
        <taxon>Paracoccaceae</taxon>
        <taxon>Pararhodobacter</taxon>
    </lineage>
</organism>
<dbReference type="CDD" id="cd05288">
    <property type="entry name" value="PGDH"/>
    <property type="match status" value="1"/>
</dbReference>
<dbReference type="InterPro" id="IPR020843">
    <property type="entry name" value="ER"/>
</dbReference>
<dbReference type="AlphaFoldDB" id="A0A2U2CHX1"/>
<dbReference type="InterPro" id="IPR041694">
    <property type="entry name" value="ADH_N_2"/>
</dbReference>
<evidence type="ECO:0000259" key="2">
    <source>
        <dbReference type="SMART" id="SM00829"/>
    </source>
</evidence>
<dbReference type="GeneID" id="94363295"/>
<proteinExistence type="predicted"/>
<dbReference type="EMBL" id="QEYD01000001">
    <property type="protein sequence ID" value="PWE31478.1"/>
    <property type="molecule type" value="Genomic_DNA"/>
</dbReference>